<feature type="region of interest" description="Disordered" evidence="1">
    <location>
        <begin position="29"/>
        <end position="48"/>
    </location>
</feature>
<accession>A0A2Q4SSS5</accession>
<sequence>MSSRKKKTRLSKKSSSIFKTIWNNCAPKQKGTKMATNCSQPSKNKKRPLRCSKELMRVNLSNKIPARRSIMSLSATIAGVSVDQVTAASQFCNQFIKIKIMHNK</sequence>
<reference evidence="3" key="1">
    <citation type="submission" date="2010-08" db="EMBL/GenBank/DDBJ databases">
        <authorList>
            <consortium name="Caenorhabditis japonica Sequencing Consortium"/>
            <person name="Wilson R.K."/>
        </authorList>
    </citation>
    <scope>NUCLEOTIDE SEQUENCE [LARGE SCALE GENOMIC DNA]</scope>
    <source>
        <strain evidence="3">DF5081</strain>
    </source>
</reference>
<organism evidence="2 3">
    <name type="scientific">Caenorhabditis japonica</name>
    <dbReference type="NCBI Taxonomy" id="281687"/>
    <lineage>
        <taxon>Eukaryota</taxon>
        <taxon>Metazoa</taxon>
        <taxon>Ecdysozoa</taxon>
        <taxon>Nematoda</taxon>
        <taxon>Chromadorea</taxon>
        <taxon>Rhabditida</taxon>
        <taxon>Rhabditina</taxon>
        <taxon>Rhabditomorpha</taxon>
        <taxon>Rhabditoidea</taxon>
        <taxon>Rhabditidae</taxon>
        <taxon>Peloderinae</taxon>
        <taxon>Caenorhabditis</taxon>
    </lineage>
</organism>
<name>A0A2Q4SSS5_CAEJA</name>
<reference evidence="2" key="2">
    <citation type="submission" date="2022-06" db="UniProtKB">
        <authorList>
            <consortium name="EnsemblMetazoa"/>
        </authorList>
    </citation>
    <scope>IDENTIFICATION</scope>
    <source>
        <strain evidence="2">DF5081</strain>
    </source>
</reference>
<evidence type="ECO:0000256" key="1">
    <source>
        <dbReference type="SAM" id="MobiDB-lite"/>
    </source>
</evidence>
<dbReference type="Proteomes" id="UP000005237">
    <property type="component" value="Unassembled WGS sequence"/>
</dbReference>
<dbReference type="EnsemblMetazoa" id="CJA34714.1">
    <property type="protein sequence ID" value="CJA34714.1"/>
    <property type="gene ID" value="WBGene00210561"/>
</dbReference>
<protein>
    <submittedName>
        <fullName evidence="2">Uncharacterized protein</fullName>
    </submittedName>
</protein>
<dbReference type="AlphaFoldDB" id="A0A2Q4SSS5"/>
<proteinExistence type="predicted"/>
<evidence type="ECO:0000313" key="2">
    <source>
        <dbReference type="EnsemblMetazoa" id="CJA34714.1"/>
    </source>
</evidence>
<dbReference type="EnsemblMetazoa" id="CJA41711.1">
    <property type="protein sequence ID" value="CJA41711.1"/>
    <property type="gene ID" value="WBGene00217559"/>
</dbReference>
<evidence type="ECO:0000313" key="3">
    <source>
        <dbReference type="Proteomes" id="UP000005237"/>
    </source>
</evidence>
<keyword evidence="3" id="KW-1185">Reference proteome</keyword>
<dbReference type="InParanoid" id="A0A2Q4SSS5"/>